<organism evidence="2 3">
    <name type="scientific">Ceratitis capitata</name>
    <name type="common">Mediterranean fruit fly</name>
    <name type="synonym">Tephritis capitata</name>
    <dbReference type="NCBI Taxonomy" id="7213"/>
    <lineage>
        <taxon>Eukaryota</taxon>
        <taxon>Metazoa</taxon>
        <taxon>Ecdysozoa</taxon>
        <taxon>Arthropoda</taxon>
        <taxon>Hexapoda</taxon>
        <taxon>Insecta</taxon>
        <taxon>Pterygota</taxon>
        <taxon>Neoptera</taxon>
        <taxon>Endopterygota</taxon>
        <taxon>Diptera</taxon>
        <taxon>Brachycera</taxon>
        <taxon>Muscomorpha</taxon>
        <taxon>Tephritoidea</taxon>
        <taxon>Tephritidae</taxon>
        <taxon>Ceratitis</taxon>
        <taxon>Ceratitis</taxon>
    </lineage>
</organism>
<comment type="caution">
    <text evidence="2">The sequence shown here is derived from an EMBL/GenBank/DDBJ whole genome shotgun (WGS) entry which is preliminary data.</text>
</comment>
<evidence type="ECO:0000313" key="2">
    <source>
        <dbReference type="EMBL" id="CAD6995367.1"/>
    </source>
</evidence>
<evidence type="ECO:0000313" key="3">
    <source>
        <dbReference type="Proteomes" id="UP000606786"/>
    </source>
</evidence>
<dbReference type="Proteomes" id="UP000606786">
    <property type="component" value="Unassembled WGS sequence"/>
</dbReference>
<name>A0A811UBR1_CERCA</name>
<accession>A0A811UBR1</accession>
<dbReference type="AlphaFoldDB" id="A0A811UBR1"/>
<keyword evidence="1" id="KW-0732">Signal</keyword>
<feature type="signal peptide" evidence="1">
    <location>
        <begin position="1"/>
        <end position="18"/>
    </location>
</feature>
<sequence length="244" mass="26948">MRITLSVLLATLTIYCSATVLSLPRSLIATAASLARHHARQQRGSGHSNDGTAEAAAASLLQMRMWPSAAAEVRSKKDAAGFVLDGRNIATNSYTDTGTDTDTTGDDIDRLSDSYELVTTNNHNNNHNNAGFKQAHPYQLVSGKLADVKDVVAHAISGNRKLPTEYDLNALLASAADTLAWQRAARAQQTTQQKPESQTWLQAPRIRAMQMKEFFTPLKYWAHHCQPPDRNCPREYYRALLADR</sequence>
<evidence type="ECO:0000256" key="1">
    <source>
        <dbReference type="SAM" id="SignalP"/>
    </source>
</evidence>
<keyword evidence="3" id="KW-1185">Reference proteome</keyword>
<feature type="chain" id="PRO_5032808103" evidence="1">
    <location>
        <begin position="19"/>
        <end position="244"/>
    </location>
</feature>
<proteinExistence type="predicted"/>
<protein>
    <submittedName>
        <fullName evidence="2">(Mediterranean fruit fly) hypothetical protein</fullName>
    </submittedName>
</protein>
<reference evidence="2" key="1">
    <citation type="submission" date="2020-11" db="EMBL/GenBank/DDBJ databases">
        <authorList>
            <person name="Whitehead M."/>
        </authorList>
    </citation>
    <scope>NUCLEOTIDE SEQUENCE</scope>
    <source>
        <strain evidence="2">EGII</strain>
    </source>
</reference>
<dbReference type="EMBL" id="CAJHJT010000001">
    <property type="protein sequence ID" value="CAD6995367.1"/>
    <property type="molecule type" value="Genomic_DNA"/>
</dbReference>
<gene>
    <name evidence="2" type="ORF">CCAP1982_LOCUS4086</name>
</gene>